<gene>
    <name evidence="18" type="ORF">AWRI4620_LOCUS6232</name>
</gene>
<protein>
    <recommendedName>
        <fullName evidence="13">DNA 3'-5' helicase</fullName>
        <ecNumber evidence="13">5.6.2.4</ecNumber>
    </recommendedName>
</protein>
<feature type="domain" description="Helicase ATP-binding" evidence="16">
    <location>
        <begin position="348"/>
        <end position="510"/>
    </location>
</feature>
<dbReference type="SUPFAM" id="SSF52540">
    <property type="entry name" value="P-loop containing nucleoside triphosphate hydrolases"/>
    <property type="match status" value="2"/>
</dbReference>
<evidence type="ECO:0000259" key="17">
    <source>
        <dbReference type="PROSITE" id="PS51194"/>
    </source>
</evidence>
<feature type="region of interest" description="Disordered" evidence="15">
    <location>
        <begin position="235"/>
        <end position="287"/>
    </location>
</feature>
<dbReference type="InterPro" id="IPR032830">
    <property type="entry name" value="XPB/Ssl2_N"/>
</dbReference>
<dbReference type="InterPro" id="IPR032438">
    <property type="entry name" value="ERCC3_RAD25_C"/>
</dbReference>
<dbReference type="Gene3D" id="3.40.50.300">
    <property type="entry name" value="P-loop containing nucleotide triphosphate hydrolases"/>
    <property type="match status" value="2"/>
</dbReference>
<dbReference type="CDD" id="cd18789">
    <property type="entry name" value="SF2_C_XPB"/>
    <property type="match status" value="1"/>
</dbReference>
<evidence type="ECO:0000313" key="19">
    <source>
        <dbReference type="Proteomes" id="UP000745764"/>
    </source>
</evidence>
<dbReference type="CDD" id="cd18029">
    <property type="entry name" value="DEXHc_XPB"/>
    <property type="match status" value="1"/>
</dbReference>
<feature type="compositionally biased region" description="Acidic residues" evidence="15">
    <location>
        <begin position="251"/>
        <end position="269"/>
    </location>
</feature>
<evidence type="ECO:0000256" key="5">
    <source>
        <dbReference type="ARBA" id="ARBA00022801"/>
    </source>
</evidence>
<keyword evidence="11" id="KW-0539">Nucleus</keyword>
<dbReference type="PROSITE" id="PS51192">
    <property type="entry name" value="HELICASE_ATP_BIND_1"/>
    <property type="match status" value="1"/>
</dbReference>
<evidence type="ECO:0000256" key="7">
    <source>
        <dbReference type="ARBA" id="ARBA00022840"/>
    </source>
</evidence>
<organism evidence="18 19">
    <name type="scientific">Aureobasidium uvarum</name>
    <dbReference type="NCBI Taxonomy" id="2773716"/>
    <lineage>
        <taxon>Eukaryota</taxon>
        <taxon>Fungi</taxon>
        <taxon>Dikarya</taxon>
        <taxon>Ascomycota</taxon>
        <taxon>Pezizomycotina</taxon>
        <taxon>Dothideomycetes</taxon>
        <taxon>Dothideomycetidae</taxon>
        <taxon>Dothideales</taxon>
        <taxon>Saccotheciaceae</taxon>
        <taxon>Aureobasidium</taxon>
    </lineage>
</organism>
<keyword evidence="7" id="KW-0067">ATP-binding</keyword>
<keyword evidence="19" id="KW-1185">Reference proteome</keyword>
<evidence type="ECO:0000256" key="14">
    <source>
        <dbReference type="ARBA" id="ARBA00048988"/>
    </source>
</evidence>
<comment type="catalytic activity">
    <reaction evidence="14">
        <text>ATP + H2O = ADP + phosphate + H(+)</text>
        <dbReference type="Rhea" id="RHEA:13065"/>
        <dbReference type="ChEBI" id="CHEBI:15377"/>
        <dbReference type="ChEBI" id="CHEBI:15378"/>
        <dbReference type="ChEBI" id="CHEBI:30616"/>
        <dbReference type="ChEBI" id="CHEBI:43474"/>
        <dbReference type="ChEBI" id="CHEBI:456216"/>
        <dbReference type="EC" id="5.6.2.4"/>
    </reaction>
</comment>
<sequence>MPPKRKAAAATGSRPSKRVASGVNTPVSMGSSDDEYMSDDPDDYTPQNDDYEETVKKFQPSSYRSKNPRPQESDQATRLFRSDKELSSLELKPDHAVRPLWLDPEKGRIVVETFSPSFKQAQNFLINIAEPQSRTTNVHEYTITGHSLFAAVSVGLTTDDIIRQLEVFSKTKLPDSLKEFIFTSTQSYGKIRLVLKHNRYYIESQDASVLQMLLRDPVVGPARIHETDELIQEKAPQLGGLVIPGTKDAAGDDDDDDEDEDDKKDEAEQDMTAYLRDEDDDDEGDEVHSFEIDGEKIQAVQQQCNVTLGLPLTNEYDFRNDDINANLDIDLRPMAQIRYYQEHALSKMFGNGRARSGIIVLPCGAGKTLVGITAACTVKKSAIVLCTSAMSAYQWKNEFLKWSNINPDDIAIFTSGEKEKLNQRAGIIVCTYSMVTQNTRRAHDSQQVMDFIQNREWGLMVLDEVHVVPAEMFRRVTSKIRSHSKLGLTATLLREDDKIKDLNFLIGPKLYEANWLQLSEEGHIARVQCAEVWCPMTTEFYGEYLKARTTNKRSLLSTMNPRKFQACQFLIDYHEKRGDKIIVFSDNVYALEKYAKRLKKPYIYGDTPQREREMVLQNFQQNESVRTIFLSKIGDTSLDLPEATCLIQVSSHYGNDEGFNAFFYSLVSKDTNEMYYSSKRQAFLVDQGYSFKVITHLTGIDKVEGLHFRDTSSRMELLEDVLMAGEESGSGPKGKPGVRRTAGALSEYAGGKDMAYIEYNKSRNKELKKNKPTSKFFKDIQRTNEKRKAAAKADM</sequence>
<dbReference type="InterPro" id="IPR001161">
    <property type="entry name" value="XPB/Ssl2"/>
</dbReference>
<evidence type="ECO:0000259" key="16">
    <source>
        <dbReference type="PROSITE" id="PS51192"/>
    </source>
</evidence>
<comment type="caution">
    <text evidence="18">The sequence shown here is derived from an EMBL/GenBank/DDBJ whole genome shotgun (WGS) entry which is preliminary data.</text>
</comment>
<feature type="domain" description="Helicase C-terminal" evidence="17">
    <location>
        <begin position="565"/>
        <end position="723"/>
    </location>
</feature>
<dbReference type="Pfam" id="PF16203">
    <property type="entry name" value="ERCC3_RAD25_C"/>
    <property type="match status" value="1"/>
</dbReference>
<dbReference type="GO" id="GO:0016787">
    <property type="term" value="F:hydrolase activity"/>
    <property type="evidence" value="ECO:0007669"/>
    <property type="project" value="UniProtKB-KW"/>
</dbReference>
<comment type="similarity">
    <text evidence="2">Belongs to the helicase family. RAD25/XPB subfamily.</text>
</comment>
<feature type="compositionally biased region" description="Acidic residues" evidence="15">
    <location>
        <begin position="32"/>
        <end position="43"/>
    </location>
</feature>
<comment type="subcellular location">
    <subcellularLocation>
        <location evidence="1">Nucleus</location>
    </subcellularLocation>
</comment>
<evidence type="ECO:0000256" key="8">
    <source>
        <dbReference type="ARBA" id="ARBA00023125"/>
    </source>
</evidence>
<dbReference type="GO" id="GO:0006289">
    <property type="term" value="P:nucleotide-excision repair"/>
    <property type="evidence" value="ECO:0007669"/>
    <property type="project" value="InterPro"/>
</dbReference>
<evidence type="ECO:0000256" key="10">
    <source>
        <dbReference type="ARBA" id="ARBA00023235"/>
    </source>
</evidence>
<dbReference type="PANTHER" id="PTHR11274:SF0">
    <property type="entry name" value="GENERAL TRANSCRIPTION AND DNA REPAIR FACTOR IIH HELICASE SUBUNIT XPB"/>
    <property type="match status" value="1"/>
</dbReference>
<evidence type="ECO:0000256" key="11">
    <source>
        <dbReference type="ARBA" id="ARBA00023242"/>
    </source>
</evidence>
<evidence type="ECO:0000256" key="2">
    <source>
        <dbReference type="ARBA" id="ARBA00006637"/>
    </source>
</evidence>
<evidence type="ECO:0000313" key="18">
    <source>
        <dbReference type="EMBL" id="CAD0111977.1"/>
    </source>
</evidence>
<dbReference type="GO" id="GO:0097550">
    <property type="term" value="C:transcription preinitiation complex"/>
    <property type="evidence" value="ECO:0007669"/>
    <property type="project" value="TreeGrafter"/>
</dbReference>
<keyword evidence="6" id="KW-0347">Helicase</keyword>
<feature type="region of interest" description="Disordered" evidence="15">
    <location>
        <begin position="768"/>
        <end position="795"/>
    </location>
</feature>
<dbReference type="OrthoDB" id="10262986at2759"/>
<proteinExistence type="inferred from homology"/>
<comment type="catalytic activity">
    <reaction evidence="12">
        <text>Couples ATP hydrolysis with the unwinding of duplex DNA by translocating in the 3'-5' direction.</text>
        <dbReference type="EC" id="5.6.2.4"/>
    </reaction>
</comment>
<dbReference type="InterPro" id="IPR001650">
    <property type="entry name" value="Helicase_C-like"/>
</dbReference>
<dbReference type="PRINTS" id="PR00851">
    <property type="entry name" value="XRODRMPGMNTB"/>
</dbReference>
<evidence type="ECO:0000256" key="3">
    <source>
        <dbReference type="ARBA" id="ARBA00022741"/>
    </source>
</evidence>
<dbReference type="PANTHER" id="PTHR11274">
    <property type="entry name" value="RAD25/XP-B DNA REPAIR HELICASE"/>
    <property type="match status" value="1"/>
</dbReference>
<dbReference type="EC" id="5.6.2.4" evidence="13"/>
<feature type="compositionally biased region" description="Basic and acidic residues" evidence="15">
    <location>
        <begin position="776"/>
        <end position="795"/>
    </location>
</feature>
<evidence type="ECO:0000256" key="6">
    <source>
        <dbReference type="ARBA" id="ARBA00022806"/>
    </source>
</evidence>
<dbReference type="Proteomes" id="UP000745764">
    <property type="component" value="Unassembled WGS sequence"/>
</dbReference>
<dbReference type="GO" id="GO:0005524">
    <property type="term" value="F:ATP binding"/>
    <property type="evidence" value="ECO:0007669"/>
    <property type="project" value="UniProtKB-KW"/>
</dbReference>
<keyword evidence="9" id="KW-0234">DNA repair</keyword>
<feature type="compositionally biased region" description="Polar residues" evidence="15">
    <location>
        <begin position="59"/>
        <end position="76"/>
    </location>
</feature>
<keyword evidence="10" id="KW-0413">Isomerase</keyword>
<evidence type="ECO:0000256" key="15">
    <source>
        <dbReference type="SAM" id="MobiDB-lite"/>
    </source>
</evidence>
<accession>A0A9N8PUY3</accession>
<name>A0A9N8PUY3_9PEZI</name>
<dbReference type="GO" id="GO:0000112">
    <property type="term" value="C:nucleotide-excision repair factor 3 complex"/>
    <property type="evidence" value="ECO:0007669"/>
    <property type="project" value="TreeGrafter"/>
</dbReference>
<keyword evidence="3" id="KW-0547">Nucleotide-binding</keyword>
<dbReference type="Pfam" id="PF13625">
    <property type="entry name" value="Helicase_C_3"/>
    <property type="match status" value="1"/>
</dbReference>
<dbReference type="SMART" id="SM00487">
    <property type="entry name" value="DEXDc"/>
    <property type="match status" value="1"/>
</dbReference>
<reference evidence="18" key="1">
    <citation type="submission" date="2020-06" db="EMBL/GenBank/DDBJ databases">
        <authorList>
            <person name="Onetto C."/>
        </authorList>
    </citation>
    <scope>NUCLEOTIDE SEQUENCE</scope>
</reference>
<dbReference type="GO" id="GO:0003677">
    <property type="term" value="F:DNA binding"/>
    <property type="evidence" value="ECO:0007669"/>
    <property type="project" value="UniProtKB-KW"/>
</dbReference>
<dbReference type="FunFam" id="3.40.50.300:FF:000077">
    <property type="entry name" value="Probable DNA repair helicase RAD25"/>
    <property type="match status" value="1"/>
</dbReference>
<dbReference type="InterPro" id="IPR027417">
    <property type="entry name" value="P-loop_NTPase"/>
</dbReference>
<dbReference type="AlphaFoldDB" id="A0A9N8PUY3"/>
<dbReference type="GO" id="GO:0005675">
    <property type="term" value="C:transcription factor TFIIH holo complex"/>
    <property type="evidence" value="ECO:0007669"/>
    <property type="project" value="TreeGrafter"/>
</dbReference>
<dbReference type="InterPro" id="IPR014001">
    <property type="entry name" value="Helicase_ATP-bd"/>
</dbReference>
<keyword evidence="4" id="KW-0227">DNA damage</keyword>
<dbReference type="InterPro" id="IPR050615">
    <property type="entry name" value="ATP-dep_DNA_Helicase"/>
</dbReference>
<dbReference type="EMBL" id="CAINUL010000014">
    <property type="protein sequence ID" value="CAD0111977.1"/>
    <property type="molecule type" value="Genomic_DNA"/>
</dbReference>
<evidence type="ECO:0000256" key="12">
    <source>
        <dbReference type="ARBA" id="ARBA00034617"/>
    </source>
</evidence>
<keyword evidence="5" id="KW-0378">Hydrolase</keyword>
<dbReference type="GO" id="GO:0043138">
    <property type="term" value="F:3'-5' DNA helicase activity"/>
    <property type="evidence" value="ECO:0007669"/>
    <property type="project" value="UniProtKB-EC"/>
</dbReference>
<evidence type="ECO:0000256" key="4">
    <source>
        <dbReference type="ARBA" id="ARBA00022763"/>
    </source>
</evidence>
<evidence type="ECO:0000256" key="1">
    <source>
        <dbReference type="ARBA" id="ARBA00004123"/>
    </source>
</evidence>
<dbReference type="InterPro" id="IPR006935">
    <property type="entry name" value="Helicase/UvrB_N"/>
</dbReference>
<evidence type="ECO:0000256" key="9">
    <source>
        <dbReference type="ARBA" id="ARBA00023204"/>
    </source>
</evidence>
<evidence type="ECO:0000256" key="13">
    <source>
        <dbReference type="ARBA" id="ARBA00034808"/>
    </source>
</evidence>
<feature type="region of interest" description="Disordered" evidence="15">
    <location>
        <begin position="1"/>
        <end position="79"/>
    </location>
</feature>
<keyword evidence="8" id="KW-0238">DNA-binding</keyword>
<dbReference type="Pfam" id="PF04851">
    <property type="entry name" value="ResIII"/>
    <property type="match status" value="1"/>
</dbReference>
<dbReference type="PROSITE" id="PS51194">
    <property type="entry name" value="HELICASE_CTER"/>
    <property type="match status" value="1"/>
</dbReference>
<dbReference type="GO" id="GO:0006367">
    <property type="term" value="P:transcription initiation at RNA polymerase II promoter"/>
    <property type="evidence" value="ECO:0007669"/>
    <property type="project" value="InterPro"/>
</dbReference>
<dbReference type="NCBIfam" id="TIGR00603">
    <property type="entry name" value="rad25"/>
    <property type="match status" value="1"/>
</dbReference>